<proteinExistence type="predicted"/>
<dbReference type="Proteomes" id="UP000515129">
    <property type="component" value="Chromosome 12"/>
</dbReference>
<evidence type="ECO:0000313" key="4">
    <source>
        <dbReference type="Proteomes" id="UP000515129"/>
    </source>
</evidence>
<dbReference type="PANTHER" id="PTHR23098">
    <property type="entry name" value="AGAP001331-PA-RELATED"/>
    <property type="match status" value="1"/>
</dbReference>
<evidence type="ECO:0000259" key="3">
    <source>
        <dbReference type="Pfam" id="PF13873"/>
    </source>
</evidence>
<evidence type="ECO:0000313" key="5">
    <source>
        <dbReference type="RefSeq" id="XP_026132689.1"/>
    </source>
</evidence>
<gene>
    <name evidence="5" type="primary">LOC113111807</name>
</gene>
<feature type="region of interest" description="Disordered" evidence="2">
    <location>
        <begin position="165"/>
        <end position="209"/>
    </location>
</feature>
<dbReference type="RefSeq" id="XP_026132689.1">
    <property type="nucleotide sequence ID" value="XM_026276904.1"/>
</dbReference>
<keyword evidence="4" id="KW-1185">Reference proteome</keyword>
<dbReference type="Pfam" id="PF13873">
    <property type="entry name" value="Myb_DNA-bind_5"/>
    <property type="match status" value="1"/>
</dbReference>
<dbReference type="KEGG" id="caua:113111807"/>
<dbReference type="PANTHER" id="PTHR23098:SF23">
    <property type="entry name" value="MYB-RELATED TRANSCRIPTION FACTOR, PARTNER OF PROFILIN-LIKE ISOFORM X2-RELATED"/>
    <property type="match status" value="1"/>
</dbReference>
<dbReference type="AlphaFoldDB" id="A0A6P6QGI0"/>
<protein>
    <submittedName>
        <fullName evidence="5">Uncharacterized protein LOC113111807</fullName>
    </submittedName>
</protein>
<evidence type="ECO:0000256" key="2">
    <source>
        <dbReference type="SAM" id="MobiDB-lite"/>
    </source>
</evidence>
<feature type="domain" description="Myb/SANT-like DNA-binding" evidence="3">
    <location>
        <begin position="6"/>
        <end position="82"/>
    </location>
</feature>
<dbReference type="GeneID" id="113111807"/>
<keyword evidence="1" id="KW-0175">Coiled coil</keyword>
<accession>A0A6P6QGI0</accession>
<dbReference type="InterPro" id="IPR028002">
    <property type="entry name" value="Myb_DNA-bind_5"/>
</dbReference>
<evidence type="ECO:0000256" key="1">
    <source>
        <dbReference type="SAM" id="Coils"/>
    </source>
</evidence>
<dbReference type="GO" id="GO:0005634">
    <property type="term" value="C:nucleus"/>
    <property type="evidence" value="ECO:0007669"/>
    <property type="project" value="TreeGrafter"/>
</dbReference>
<feature type="coiled-coil region" evidence="1">
    <location>
        <begin position="220"/>
        <end position="254"/>
    </location>
</feature>
<dbReference type="OrthoDB" id="8816800at2759"/>
<organism evidence="4 5">
    <name type="scientific">Carassius auratus</name>
    <name type="common">Goldfish</name>
    <dbReference type="NCBI Taxonomy" id="7957"/>
    <lineage>
        <taxon>Eukaryota</taxon>
        <taxon>Metazoa</taxon>
        <taxon>Chordata</taxon>
        <taxon>Craniata</taxon>
        <taxon>Vertebrata</taxon>
        <taxon>Euteleostomi</taxon>
        <taxon>Actinopterygii</taxon>
        <taxon>Neopterygii</taxon>
        <taxon>Teleostei</taxon>
        <taxon>Ostariophysi</taxon>
        <taxon>Cypriniformes</taxon>
        <taxon>Cyprinidae</taxon>
        <taxon>Cyprininae</taxon>
        <taxon>Carassius</taxon>
    </lineage>
</organism>
<reference evidence="5" key="1">
    <citation type="submission" date="2025-08" db="UniProtKB">
        <authorList>
            <consortium name="RefSeq"/>
        </authorList>
    </citation>
    <scope>IDENTIFICATION</scope>
    <source>
        <strain evidence="5">Wakin</strain>
        <tissue evidence="5">Muscle</tissue>
    </source>
</reference>
<name>A0A6P6QGI0_CARAU</name>
<sequence>MADSSRSSQFSFAENICILEEYNAAKSTLMNKFNDYNGNSKKHKAWTTITERVNSVNPSVNRSVKDVQKRFKNMVQEAKKEIFKRKNPATGGGPSPKLKRTTEMIIEIYGDESPMFWGIPGGRESGVSGRTLPTAVKDTQSHTAVTSTPLGQSLDCEVTLTLVSQNDEAPVTSQDDQTTQSEDDDLDSTQMAPVGSGSDTERQKDAPSKITMNNILEKQYQILTLEETKLKLEIQKLELEKTKLKLELQKLGHEL</sequence>